<dbReference type="InterPro" id="IPR000668">
    <property type="entry name" value="Peptidase_C1A_C"/>
</dbReference>
<evidence type="ECO:0000313" key="4">
    <source>
        <dbReference type="EMBL" id="KAK3853382.1"/>
    </source>
</evidence>
<evidence type="ECO:0000256" key="1">
    <source>
        <dbReference type="ARBA" id="ARBA00008455"/>
    </source>
</evidence>
<dbReference type="GO" id="GO:0006508">
    <property type="term" value="P:proteolysis"/>
    <property type="evidence" value="ECO:0007669"/>
    <property type="project" value="InterPro"/>
</dbReference>
<accession>A0AAE1BNF0</accession>
<comment type="caution">
    <text evidence="4">The sequence shown here is derived from an EMBL/GenBank/DDBJ whole genome shotgun (WGS) entry which is preliminary data.</text>
</comment>
<dbReference type="EMBL" id="JAWQEG010006982">
    <property type="protein sequence ID" value="KAK3853382.1"/>
    <property type="molecule type" value="Genomic_DNA"/>
</dbReference>
<evidence type="ECO:0000259" key="3">
    <source>
        <dbReference type="SMART" id="SM00645"/>
    </source>
</evidence>
<dbReference type="Pfam" id="PF00112">
    <property type="entry name" value="Peptidase_C1"/>
    <property type="match status" value="1"/>
</dbReference>
<dbReference type="Gene3D" id="3.90.70.10">
    <property type="entry name" value="Cysteine proteinases"/>
    <property type="match status" value="1"/>
</dbReference>
<dbReference type="SMART" id="SM00645">
    <property type="entry name" value="Pept_C1"/>
    <property type="match status" value="1"/>
</dbReference>
<comment type="similarity">
    <text evidence="1">Belongs to the peptidase C1 family.</text>
</comment>
<feature type="region of interest" description="Disordered" evidence="2">
    <location>
        <begin position="325"/>
        <end position="355"/>
    </location>
</feature>
<organism evidence="4 5">
    <name type="scientific">Petrolisthes cinctipes</name>
    <name type="common">Flat porcelain crab</name>
    <dbReference type="NCBI Taxonomy" id="88211"/>
    <lineage>
        <taxon>Eukaryota</taxon>
        <taxon>Metazoa</taxon>
        <taxon>Ecdysozoa</taxon>
        <taxon>Arthropoda</taxon>
        <taxon>Crustacea</taxon>
        <taxon>Multicrustacea</taxon>
        <taxon>Malacostraca</taxon>
        <taxon>Eumalacostraca</taxon>
        <taxon>Eucarida</taxon>
        <taxon>Decapoda</taxon>
        <taxon>Pleocyemata</taxon>
        <taxon>Anomura</taxon>
        <taxon>Galatheoidea</taxon>
        <taxon>Porcellanidae</taxon>
        <taxon>Petrolisthes</taxon>
    </lineage>
</organism>
<dbReference type="PANTHER" id="PTHR12411">
    <property type="entry name" value="CYSTEINE PROTEASE FAMILY C1-RELATED"/>
    <property type="match status" value="1"/>
</dbReference>
<protein>
    <recommendedName>
        <fullName evidence="3">Peptidase C1A papain C-terminal domain-containing protein</fullName>
    </recommendedName>
</protein>
<dbReference type="SUPFAM" id="SSF54001">
    <property type="entry name" value="Cysteine proteinases"/>
    <property type="match status" value="1"/>
</dbReference>
<dbReference type="InterPro" id="IPR013128">
    <property type="entry name" value="Peptidase_C1A"/>
</dbReference>
<dbReference type="InterPro" id="IPR038765">
    <property type="entry name" value="Papain-like_cys_pep_sf"/>
</dbReference>
<feature type="compositionally biased region" description="Basic residues" evidence="2">
    <location>
        <begin position="335"/>
        <end position="346"/>
    </location>
</feature>
<dbReference type="PRINTS" id="PR00705">
    <property type="entry name" value="PAPAIN"/>
</dbReference>
<sequence>MYRAPLSKCLNGELRCDEDRCLVDLNTVNDINRRQVQWVASNYTMFWGRKAKEGLTLRTGTWMPERMAMNMYPVILRPDVSKIPPTFDPRRDKPRWWVSDVSDQGWCGASWAFSTVGVAQDRLSIHRHLTGGLQLSPQQLLSCYRRGKNGCNGGQVESAWMFMKNIGGVEESCVPYESGWTSTVPTCPHGNTLKSIRCQSGRVKQQEDFYGMEPSYRISGTEEDIQWEILNNGPVQAIMDVHLDFFVYRQGVYTHTVPDTHKGSPAIHSVRIIGWGVDRTRGQRPTKYWLVANSWGRDWGEDGFFRIRRGTNESQIESFILAVHPQKEETEGGRRRYRRRRRKHHRIDKEHNNNI</sequence>
<keyword evidence="5" id="KW-1185">Reference proteome</keyword>
<gene>
    <name evidence="4" type="ORF">Pcinc_040078</name>
</gene>
<name>A0AAE1BNF0_PETCI</name>
<reference evidence="4" key="1">
    <citation type="submission" date="2023-10" db="EMBL/GenBank/DDBJ databases">
        <title>Genome assemblies of two species of porcelain crab, Petrolisthes cinctipes and Petrolisthes manimaculis (Anomura: Porcellanidae).</title>
        <authorList>
            <person name="Angst P."/>
        </authorList>
    </citation>
    <scope>NUCLEOTIDE SEQUENCE</scope>
    <source>
        <strain evidence="4">PB745_01</strain>
        <tissue evidence="4">Gill</tissue>
    </source>
</reference>
<evidence type="ECO:0000313" key="5">
    <source>
        <dbReference type="Proteomes" id="UP001286313"/>
    </source>
</evidence>
<feature type="domain" description="Peptidase C1A papain C-terminal" evidence="3">
    <location>
        <begin position="83"/>
        <end position="324"/>
    </location>
</feature>
<dbReference type="Proteomes" id="UP001286313">
    <property type="component" value="Unassembled WGS sequence"/>
</dbReference>
<evidence type="ECO:0000256" key="2">
    <source>
        <dbReference type="SAM" id="MobiDB-lite"/>
    </source>
</evidence>
<feature type="compositionally biased region" description="Basic and acidic residues" evidence="2">
    <location>
        <begin position="325"/>
        <end position="334"/>
    </location>
</feature>
<dbReference type="GO" id="GO:0008234">
    <property type="term" value="F:cysteine-type peptidase activity"/>
    <property type="evidence" value="ECO:0007669"/>
    <property type="project" value="InterPro"/>
</dbReference>
<dbReference type="InterPro" id="IPR025661">
    <property type="entry name" value="Pept_asp_AS"/>
</dbReference>
<dbReference type="PROSITE" id="PS00640">
    <property type="entry name" value="THIOL_PROTEASE_ASN"/>
    <property type="match status" value="1"/>
</dbReference>
<dbReference type="AlphaFoldDB" id="A0AAE1BNF0"/>
<proteinExistence type="inferred from homology"/>